<proteinExistence type="predicted"/>
<dbReference type="Proteomes" id="UP000824782">
    <property type="component" value="Unassembled WGS sequence"/>
</dbReference>
<evidence type="ECO:0000313" key="2">
    <source>
        <dbReference type="EMBL" id="KAG8552977.1"/>
    </source>
</evidence>
<keyword evidence="1" id="KW-1133">Transmembrane helix</keyword>
<comment type="caution">
    <text evidence="2">The sequence shown here is derived from an EMBL/GenBank/DDBJ whole genome shotgun (WGS) entry which is preliminary data.</text>
</comment>
<accession>A0AAV6ZZQ5</accession>
<organism evidence="2 3">
    <name type="scientific">Engystomops pustulosus</name>
    <name type="common">Tungara frog</name>
    <name type="synonym">Physalaemus pustulosus</name>
    <dbReference type="NCBI Taxonomy" id="76066"/>
    <lineage>
        <taxon>Eukaryota</taxon>
        <taxon>Metazoa</taxon>
        <taxon>Chordata</taxon>
        <taxon>Craniata</taxon>
        <taxon>Vertebrata</taxon>
        <taxon>Euteleostomi</taxon>
        <taxon>Amphibia</taxon>
        <taxon>Batrachia</taxon>
        <taxon>Anura</taxon>
        <taxon>Neobatrachia</taxon>
        <taxon>Hyloidea</taxon>
        <taxon>Leptodactylidae</taxon>
        <taxon>Leiuperinae</taxon>
        <taxon>Engystomops</taxon>
    </lineage>
</organism>
<protein>
    <submittedName>
        <fullName evidence="2">Uncharacterized protein</fullName>
    </submittedName>
</protein>
<evidence type="ECO:0000256" key="1">
    <source>
        <dbReference type="SAM" id="Phobius"/>
    </source>
</evidence>
<gene>
    <name evidence="2" type="ORF">GDO81_003198</name>
</gene>
<keyword evidence="3" id="KW-1185">Reference proteome</keyword>
<evidence type="ECO:0000313" key="3">
    <source>
        <dbReference type="Proteomes" id="UP000824782"/>
    </source>
</evidence>
<reference evidence="2" key="1">
    <citation type="thesis" date="2020" institute="ProQuest LLC" country="789 East Eisenhower Parkway, Ann Arbor, MI, USA">
        <title>Comparative Genomics and Chromosome Evolution.</title>
        <authorList>
            <person name="Mudd A.B."/>
        </authorList>
    </citation>
    <scope>NUCLEOTIDE SEQUENCE</scope>
    <source>
        <strain evidence="2">237g6f4</strain>
        <tissue evidence="2">Blood</tissue>
    </source>
</reference>
<dbReference type="AlphaFoldDB" id="A0AAV6ZZQ5"/>
<feature type="transmembrane region" description="Helical" evidence="1">
    <location>
        <begin position="46"/>
        <end position="68"/>
    </location>
</feature>
<dbReference type="EMBL" id="WNYA01000010">
    <property type="protein sequence ID" value="KAG8552977.1"/>
    <property type="molecule type" value="Genomic_DNA"/>
</dbReference>
<sequence length="79" mass="9537">MYAMLTSAVQPPHTHWMVAFFYHVWPQLHLYTRYTYTTSYRRLHNLCLQLLSQFLEGFFLSCIILLHVTEVTNVSWKNQ</sequence>
<keyword evidence="1" id="KW-0472">Membrane</keyword>
<name>A0AAV6ZZQ5_ENGPU</name>
<keyword evidence="1" id="KW-0812">Transmembrane</keyword>